<evidence type="ECO:0000256" key="2">
    <source>
        <dbReference type="ARBA" id="ARBA00023012"/>
    </source>
</evidence>
<dbReference type="PANTHER" id="PTHR48111:SF40">
    <property type="entry name" value="PHOSPHATE REGULON TRANSCRIPTIONAL REGULATORY PROTEIN PHOB"/>
    <property type="match status" value="1"/>
</dbReference>
<dbReference type="InterPro" id="IPR001867">
    <property type="entry name" value="OmpR/PhoB-type_DNA-bd"/>
</dbReference>
<proteinExistence type="predicted"/>
<dbReference type="Pfam" id="PF00486">
    <property type="entry name" value="Trans_reg_C"/>
    <property type="match status" value="1"/>
</dbReference>
<dbReference type="InterPro" id="IPR039420">
    <property type="entry name" value="WalR-like"/>
</dbReference>
<dbReference type="CDD" id="cd00383">
    <property type="entry name" value="trans_reg_C"/>
    <property type="match status" value="1"/>
</dbReference>
<evidence type="ECO:0000259" key="5">
    <source>
        <dbReference type="PROSITE" id="PS51755"/>
    </source>
</evidence>
<dbReference type="InterPro" id="IPR011006">
    <property type="entry name" value="CheY-like_superfamily"/>
</dbReference>
<dbReference type="GO" id="GO:0005829">
    <property type="term" value="C:cytosol"/>
    <property type="evidence" value="ECO:0007669"/>
    <property type="project" value="TreeGrafter"/>
</dbReference>
<evidence type="ECO:0000256" key="3">
    <source>
        <dbReference type="ARBA" id="ARBA00023125"/>
    </source>
</evidence>
<dbReference type="Proteomes" id="UP000008718">
    <property type="component" value="Chromosome"/>
</dbReference>
<dbReference type="HOGENOM" id="CLU_000445_30_3_10"/>
<organism evidence="6 7">
    <name type="scientific">Paludibacter propionicigenes (strain DSM 17365 / JCM 13257 / WB4)</name>
    <dbReference type="NCBI Taxonomy" id="694427"/>
    <lineage>
        <taxon>Bacteria</taxon>
        <taxon>Pseudomonadati</taxon>
        <taxon>Bacteroidota</taxon>
        <taxon>Bacteroidia</taxon>
        <taxon>Bacteroidales</taxon>
        <taxon>Paludibacteraceae</taxon>
        <taxon>Paludibacter</taxon>
    </lineage>
</organism>
<keyword evidence="2" id="KW-0902">Two-component regulatory system</keyword>
<sequence length="246" mass="28235">MVEEKLKVLLSEKNEDLGFVISDYLGRKNFEVDLVTAAELDSNEAILTDVKYNIYILDATIFTAKGFGAIDKVHEENSEAIVVLTKPNSLSLDRLYVENEIILSKPFGVHDLVSAIGTKKRSKGYIQKRGSMKRERQNVVNTTTYMIGNYKFEVQKFRLSIDDRTMELTTKEASLLLLIVEHANSFVDRNYILEKLWKTSKEDYGAKRSMDVYLCKLRQYLKDDPDIYIINIHGKGYKFIAPVTLV</sequence>
<reference key="1">
    <citation type="submission" date="2010-11" db="EMBL/GenBank/DDBJ databases">
        <title>The complete genome of Paludibacter propionicigenes DSM 17365.</title>
        <authorList>
            <consortium name="US DOE Joint Genome Institute (JGI-PGF)"/>
            <person name="Lucas S."/>
            <person name="Copeland A."/>
            <person name="Lapidus A."/>
            <person name="Bruce D."/>
            <person name="Goodwin L."/>
            <person name="Pitluck S."/>
            <person name="Kyrpides N."/>
            <person name="Mavromatis K."/>
            <person name="Ivanova N."/>
            <person name="Munk A.C."/>
            <person name="Brettin T."/>
            <person name="Detter J.C."/>
            <person name="Han C."/>
            <person name="Tapia R."/>
            <person name="Land M."/>
            <person name="Hauser L."/>
            <person name="Markowitz V."/>
            <person name="Cheng J.-F."/>
            <person name="Hugenholtz P."/>
            <person name="Woyke T."/>
            <person name="Wu D."/>
            <person name="Gronow S."/>
            <person name="Wellnitz S."/>
            <person name="Brambilla E."/>
            <person name="Klenk H.-P."/>
            <person name="Eisen J.A."/>
        </authorList>
    </citation>
    <scope>NUCLEOTIDE SEQUENCE</scope>
    <source>
        <strain>WB4</strain>
    </source>
</reference>
<dbReference type="SMART" id="SM00862">
    <property type="entry name" value="Trans_reg_C"/>
    <property type="match status" value="1"/>
</dbReference>
<dbReference type="KEGG" id="ppn:Palpr_0081"/>
<dbReference type="InterPro" id="IPR036388">
    <property type="entry name" value="WH-like_DNA-bd_sf"/>
</dbReference>
<feature type="domain" description="OmpR/PhoB-type" evidence="5">
    <location>
        <begin position="142"/>
        <end position="241"/>
    </location>
</feature>
<reference evidence="6 7" key="2">
    <citation type="journal article" date="2011" name="Stand. Genomic Sci.">
        <title>Complete genome sequence of Paludibacter propionicigenes type strain (WB4).</title>
        <authorList>
            <person name="Gronow S."/>
            <person name="Munk C."/>
            <person name="Lapidus A."/>
            <person name="Nolan M."/>
            <person name="Lucas S."/>
            <person name="Hammon N."/>
            <person name="Deshpande S."/>
            <person name="Cheng J.F."/>
            <person name="Tapia R."/>
            <person name="Han C."/>
            <person name="Goodwin L."/>
            <person name="Pitluck S."/>
            <person name="Liolios K."/>
            <person name="Ivanova N."/>
            <person name="Mavromatis K."/>
            <person name="Mikhailova N."/>
            <person name="Pati A."/>
            <person name="Chen A."/>
            <person name="Palaniappan K."/>
            <person name="Land M."/>
            <person name="Hauser L."/>
            <person name="Chang Y.J."/>
            <person name="Jeffries C.D."/>
            <person name="Brambilla E."/>
            <person name="Rohde M."/>
            <person name="Goker M."/>
            <person name="Detter J.C."/>
            <person name="Woyke T."/>
            <person name="Bristow J."/>
            <person name="Eisen J.A."/>
            <person name="Markowitz V."/>
            <person name="Hugenholtz P."/>
            <person name="Kyrpides N.C."/>
            <person name="Klenk H.P."/>
        </authorList>
    </citation>
    <scope>NUCLEOTIDE SEQUENCE [LARGE SCALE GENOMIC DNA]</scope>
    <source>
        <strain evidence="7">DSM 17365 / JCM 13257 / WB4</strain>
    </source>
</reference>
<name>E4T0W8_PALPW</name>
<dbReference type="EMBL" id="CP002345">
    <property type="protein sequence ID" value="ADQ78243.1"/>
    <property type="molecule type" value="Genomic_DNA"/>
</dbReference>
<feature type="DNA-binding region" description="OmpR/PhoB-type" evidence="4">
    <location>
        <begin position="142"/>
        <end position="241"/>
    </location>
</feature>
<dbReference type="GO" id="GO:0032993">
    <property type="term" value="C:protein-DNA complex"/>
    <property type="evidence" value="ECO:0007669"/>
    <property type="project" value="TreeGrafter"/>
</dbReference>
<dbReference type="GO" id="GO:0000976">
    <property type="term" value="F:transcription cis-regulatory region binding"/>
    <property type="evidence" value="ECO:0007669"/>
    <property type="project" value="TreeGrafter"/>
</dbReference>
<dbReference type="AlphaFoldDB" id="E4T0W8"/>
<dbReference type="RefSeq" id="WP_013443612.1">
    <property type="nucleotide sequence ID" value="NC_014734.1"/>
</dbReference>
<dbReference type="PROSITE" id="PS51755">
    <property type="entry name" value="OMPR_PHOB"/>
    <property type="match status" value="1"/>
</dbReference>
<evidence type="ECO:0000256" key="4">
    <source>
        <dbReference type="PROSITE-ProRule" id="PRU01091"/>
    </source>
</evidence>
<gene>
    <name evidence="6" type="ordered locus">Palpr_0081</name>
</gene>
<dbReference type="eggNOG" id="COG0745">
    <property type="taxonomic scope" value="Bacteria"/>
</dbReference>
<evidence type="ECO:0000256" key="1">
    <source>
        <dbReference type="ARBA" id="ARBA00022553"/>
    </source>
</evidence>
<dbReference type="SUPFAM" id="SSF52172">
    <property type="entry name" value="CheY-like"/>
    <property type="match status" value="1"/>
</dbReference>
<dbReference type="OrthoDB" id="9790442at2"/>
<dbReference type="InterPro" id="IPR016032">
    <property type="entry name" value="Sig_transdc_resp-reg_C-effctor"/>
</dbReference>
<dbReference type="Gene3D" id="3.40.50.2300">
    <property type="match status" value="1"/>
</dbReference>
<accession>E4T0W8</accession>
<dbReference type="STRING" id="694427.Palpr_0081"/>
<keyword evidence="3 4" id="KW-0238">DNA-binding</keyword>
<evidence type="ECO:0000313" key="7">
    <source>
        <dbReference type="Proteomes" id="UP000008718"/>
    </source>
</evidence>
<keyword evidence="7" id="KW-1185">Reference proteome</keyword>
<evidence type="ECO:0000313" key="6">
    <source>
        <dbReference type="EMBL" id="ADQ78243.1"/>
    </source>
</evidence>
<dbReference type="PANTHER" id="PTHR48111">
    <property type="entry name" value="REGULATOR OF RPOS"/>
    <property type="match status" value="1"/>
</dbReference>
<dbReference type="Gene3D" id="1.10.10.10">
    <property type="entry name" value="Winged helix-like DNA-binding domain superfamily/Winged helix DNA-binding domain"/>
    <property type="match status" value="1"/>
</dbReference>
<keyword evidence="1" id="KW-0597">Phosphoprotein</keyword>
<dbReference type="GO" id="GO:0006355">
    <property type="term" value="P:regulation of DNA-templated transcription"/>
    <property type="evidence" value="ECO:0007669"/>
    <property type="project" value="InterPro"/>
</dbReference>
<protein>
    <submittedName>
        <fullName evidence="6">Two component transcriptional regulator, winged helix family</fullName>
    </submittedName>
</protein>
<dbReference type="SUPFAM" id="SSF46894">
    <property type="entry name" value="C-terminal effector domain of the bipartite response regulators"/>
    <property type="match status" value="1"/>
</dbReference>
<dbReference type="GO" id="GO:0000156">
    <property type="term" value="F:phosphorelay response regulator activity"/>
    <property type="evidence" value="ECO:0007669"/>
    <property type="project" value="TreeGrafter"/>
</dbReference>